<dbReference type="PANTHER" id="PTHR30244:SF34">
    <property type="entry name" value="DTDP-4-AMINO-4,6-DIDEOXYGALACTOSE TRANSAMINASE"/>
    <property type="match status" value="1"/>
</dbReference>
<dbReference type="InterPro" id="IPR015421">
    <property type="entry name" value="PyrdxlP-dep_Trfase_major"/>
</dbReference>
<keyword evidence="4" id="KW-1185">Reference proteome</keyword>
<dbReference type="SUPFAM" id="SSF53383">
    <property type="entry name" value="PLP-dependent transferases"/>
    <property type="match status" value="1"/>
</dbReference>
<dbReference type="EMBL" id="FOEP01000009">
    <property type="protein sequence ID" value="SEQ60594.1"/>
    <property type="molecule type" value="Genomic_DNA"/>
</dbReference>
<dbReference type="Gene3D" id="3.90.1150.10">
    <property type="entry name" value="Aspartate Aminotransferase, domain 1"/>
    <property type="match status" value="1"/>
</dbReference>
<dbReference type="InterPro" id="IPR015424">
    <property type="entry name" value="PyrdxlP-dep_Trfase"/>
</dbReference>
<dbReference type="GO" id="GO:0000271">
    <property type="term" value="P:polysaccharide biosynthetic process"/>
    <property type="evidence" value="ECO:0007669"/>
    <property type="project" value="TreeGrafter"/>
</dbReference>
<dbReference type="InterPro" id="IPR015422">
    <property type="entry name" value="PyrdxlP-dep_Trfase_small"/>
</dbReference>
<keyword evidence="2" id="KW-0663">Pyridoxal phosphate</keyword>
<evidence type="ECO:0000256" key="2">
    <source>
        <dbReference type="RuleBase" id="RU004508"/>
    </source>
</evidence>
<evidence type="ECO:0000313" key="3">
    <source>
        <dbReference type="EMBL" id="SEQ60594.1"/>
    </source>
</evidence>
<dbReference type="InterPro" id="IPR000653">
    <property type="entry name" value="DegT/StrS_aminotransferase"/>
</dbReference>
<accession>A0A1H9HE75</accession>
<organism evidence="3 4">
    <name type="scientific">Thalassovita taeanensis</name>
    <dbReference type="NCBI Taxonomy" id="657014"/>
    <lineage>
        <taxon>Bacteria</taxon>
        <taxon>Pseudomonadati</taxon>
        <taxon>Pseudomonadota</taxon>
        <taxon>Alphaproteobacteria</taxon>
        <taxon>Rhodobacterales</taxon>
        <taxon>Roseobacteraceae</taxon>
        <taxon>Thalassovita</taxon>
    </lineage>
</organism>
<dbReference type="Pfam" id="PF01041">
    <property type="entry name" value="DegT_DnrJ_EryC1"/>
    <property type="match status" value="1"/>
</dbReference>
<dbReference type="PANTHER" id="PTHR30244">
    <property type="entry name" value="TRANSAMINASE"/>
    <property type="match status" value="1"/>
</dbReference>
<dbReference type="Proteomes" id="UP000198634">
    <property type="component" value="Unassembled WGS sequence"/>
</dbReference>
<dbReference type="STRING" id="657014.SAMN04488092_10985"/>
<dbReference type="Gene3D" id="3.40.640.10">
    <property type="entry name" value="Type I PLP-dependent aspartate aminotransferase-like (Major domain)"/>
    <property type="match status" value="1"/>
</dbReference>
<name>A0A1H9HE75_9RHOB</name>
<evidence type="ECO:0000256" key="1">
    <source>
        <dbReference type="ARBA" id="ARBA00037999"/>
    </source>
</evidence>
<comment type="similarity">
    <text evidence="1 2">Belongs to the DegT/DnrJ/EryC1 family.</text>
</comment>
<sequence>MTKCDAGHAGSAAFNARTARGRHATDLRPAASQPTKSLCPKYLCQTLQISLTGYSGYGGHPCAKILSLYFYNYRLKNPKEYFRKAEEAMPLPPNVYDAEPIPAAARAEIDRLLHSGDLFRYTAPENAPVSLLEREFADMLGAKYALAVSSCSAALFLSLKALGLPRDARVLIPAFTFAAVPSSIVHADCIPVLCEVAENYRINIEDFEAKLDDNISAVIISHMRGHTSDMDAIMALCDARNIPVIEDAAHSLGTTWHGRNIGTIGKIGCFSFQSYKLLNAGEGGILITDDADILAQAVIMSGAYEHNWKKHMARTDEDAQALHAAFARWQNQLPLYNLRLGNLSAAIIRPQLGEMPRRITDGRRNHNHVAAQLNLSPWIDVPEKLEPEQRAPDSIQFNLTGMNEDETRAFADAAAARGIKVQIFGLSTDNARAFWNWQFLGNTPDLPQTRAMLMRACDTRLPARLKLPELDLIADALVKAAQDVMGNLRAYGT</sequence>
<proteinExistence type="inferred from homology"/>
<dbReference type="AlphaFoldDB" id="A0A1H9HE75"/>
<reference evidence="3 4" key="1">
    <citation type="submission" date="2016-10" db="EMBL/GenBank/DDBJ databases">
        <authorList>
            <person name="de Groot N.N."/>
        </authorList>
    </citation>
    <scope>NUCLEOTIDE SEQUENCE [LARGE SCALE GENOMIC DNA]</scope>
    <source>
        <strain evidence="3 4">DSM 22007</strain>
    </source>
</reference>
<gene>
    <name evidence="3" type="ORF">SAMN04488092_10985</name>
</gene>
<dbReference type="GO" id="GO:0030170">
    <property type="term" value="F:pyridoxal phosphate binding"/>
    <property type="evidence" value="ECO:0007669"/>
    <property type="project" value="TreeGrafter"/>
</dbReference>
<protein>
    <submittedName>
        <fullName evidence="3">dTDP-4-amino-4,6-dideoxygalactose transaminase</fullName>
    </submittedName>
</protein>
<evidence type="ECO:0000313" key="4">
    <source>
        <dbReference type="Proteomes" id="UP000198634"/>
    </source>
</evidence>
<dbReference type="GO" id="GO:0008483">
    <property type="term" value="F:transaminase activity"/>
    <property type="evidence" value="ECO:0007669"/>
    <property type="project" value="TreeGrafter"/>
</dbReference>